<feature type="compositionally biased region" description="Low complexity" evidence="1">
    <location>
        <begin position="526"/>
        <end position="582"/>
    </location>
</feature>
<dbReference type="InterPro" id="IPR011013">
    <property type="entry name" value="Gal_mutarotase_sf_dom"/>
</dbReference>
<dbReference type="Pfam" id="PF03636">
    <property type="entry name" value="Glyco_hydro_65N"/>
    <property type="match status" value="1"/>
</dbReference>
<gene>
    <name evidence="4" type="ORF">CHO01_00180</name>
    <name evidence="5" type="ORF">HNR08_003612</name>
</gene>
<dbReference type="Proteomes" id="UP000564629">
    <property type="component" value="Unassembled WGS sequence"/>
</dbReference>
<keyword evidence="6" id="KW-1185">Reference proteome</keyword>
<dbReference type="GO" id="GO:0005975">
    <property type="term" value="P:carbohydrate metabolic process"/>
    <property type="evidence" value="ECO:0007669"/>
    <property type="project" value="InterPro"/>
</dbReference>
<feature type="region of interest" description="Disordered" evidence="1">
    <location>
        <begin position="677"/>
        <end position="708"/>
    </location>
</feature>
<dbReference type="GO" id="GO:0030246">
    <property type="term" value="F:carbohydrate binding"/>
    <property type="evidence" value="ECO:0007669"/>
    <property type="project" value="InterPro"/>
</dbReference>
<dbReference type="EMBL" id="BJVQ01000001">
    <property type="protein sequence ID" value="GEL44902.1"/>
    <property type="molecule type" value="Genomic_DNA"/>
</dbReference>
<organism evidence="4 6">
    <name type="scientific">Cellulomonas hominis</name>
    <dbReference type="NCBI Taxonomy" id="156981"/>
    <lineage>
        <taxon>Bacteria</taxon>
        <taxon>Bacillati</taxon>
        <taxon>Actinomycetota</taxon>
        <taxon>Actinomycetes</taxon>
        <taxon>Micrococcales</taxon>
        <taxon>Cellulomonadaceae</taxon>
        <taxon>Cellulomonas</taxon>
    </lineage>
</organism>
<feature type="region of interest" description="Disordered" evidence="1">
    <location>
        <begin position="525"/>
        <end position="638"/>
    </location>
</feature>
<dbReference type="GO" id="GO:0004553">
    <property type="term" value="F:hydrolase activity, hydrolyzing O-glycosyl compounds"/>
    <property type="evidence" value="ECO:0007669"/>
    <property type="project" value="TreeGrafter"/>
</dbReference>
<name>A0A511F6I9_9CELL</name>
<dbReference type="Gene3D" id="1.50.10.10">
    <property type="match status" value="1"/>
</dbReference>
<dbReference type="InterPro" id="IPR005196">
    <property type="entry name" value="Glyco_hydro_65_N"/>
</dbReference>
<proteinExistence type="predicted"/>
<dbReference type="InterPro" id="IPR012341">
    <property type="entry name" value="6hp_glycosidase-like_sf"/>
</dbReference>
<feature type="compositionally biased region" description="Low complexity" evidence="1">
    <location>
        <begin position="623"/>
        <end position="633"/>
    </location>
</feature>
<dbReference type="PANTHER" id="PTHR11051:SF13">
    <property type="entry name" value="GLYCOSYL TRANSFERASE"/>
    <property type="match status" value="1"/>
</dbReference>
<dbReference type="InterPro" id="IPR037018">
    <property type="entry name" value="GH65_N"/>
</dbReference>
<evidence type="ECO:0000259" key="3">
    <source>
        <dbReference type="Pfam" id="PF03636"/>
    </source>
</evidence>
<dbReference type="EMBL" id="JACHDN010000001">
    <property type="protein sequence ID" value="MBB5474876.1"/>
    <property type="molecule type" value="Genomic_DNA"/>
</dbReference>
<evidence type="ECO:0000313" key="7">
    <source>
        <dbReference type="Proteomes" id="UP000564629"/>
    </source>
</evidence>
<keyword evidence="5" id="KW-0378">Hydrolase</keyword>
<dbReference type="SUPFAM" id="SSF74650">
    <property type="entry name" value="Galactose mutarotase-like"/>
    <property type="match status" value="1"/>
</dbReference>
<feature type="compositionally biased region" description="Low complexity" evidence="1">
    <location>
        <begin position="685"/>
        <end position="697"/>
    </location>
</feature>
<evidence type="ECO:0000313" key="6">
    <source>
        <dbReference type="Proteomes" id="UP000321723"/>
    </source>
</evidence>
<reference evidence="5 7" key="2">
    <citation type="submission" date="2020-08" db="EMBL/GenBank/DDBJ databases">
        <title>Sequencing the genomes of 1000 actinobacteria strains.</title>
        <authorList>
            <person name="Klenk H.-P."/>
        </authorList>
    </citation>
    <scope>NUCLEOTIDE SEQUENCE [LARGE SCALE GENOMIC DNA]</scope>
    <source>
        <strain evidence="5 7">DSM 9581</strain>
    </source>
</reference>
<evidence type="ECO:0000256" key="1">
    <source>
        <dbReference type="SAM" id="MobiDB-lite"/>
    </source>
</evidence>
<dbReference type="InterPro" id="IPR005195">
    <property type="entry name" value="Glyco_hydro_65_M"/>
</dbReference>
<dbReference type="AlphaFoldDB" id="A0A511F6I9"/>
<dbReference type="GO" id="GO:0016757">
    <property type="term" value="F:glycosyltransferase activity"/>
    <property type="evidence" value="ECO:0007669"/>
    <property type="project" value="UniProtKB-ARBA"/>
</dbReference>
<dbReference type="Gene3D" id="2.70.98.40">
    <property type="entry name" value="Glycoside hydrolase, family 65, N-terminal domain"/>
    <property type="match status" value="1"/>
</dbReference>
<dbReference type="SUPFAM" id="SSF48208">
    <property type="entry name" value="Six-hairpin glycosidases"/>
    <property type="match status" value="1"/>
</dbReference>
<feature type="compositionally biased region" description="Basic residues" evidence="1">
    <location>
        <begin position="612"/>
        <end position="622"/>
    </location>
</feature>
<evidence type="ECO:0000259" key="2">
    <source>
        <dbReference type="Pfam" id="PF03632"/>
    </source>
</evidence>
<sequence length="708" mass="75539">MPDRPDPWRVRAAQLDLDHPGAAASVLTLANGALGVRGVPDSPAPDRGPGTLLAGVWEEFDHTYAERAYGYPLVDERLVPVVDAWALGWAADGAPVADTGATRVLDLRRLLEREIEVRTPGGARLTLTATRLVSLVRREVVATRWHVRAHDAARVTALPVPGCGHADATGADDLDPEPGLGTTHCRHEPGGSVVHQRAHRSGRALAARTGHAVRAGDGTRVAWHPGPHAATLDADLPAGGWLEVEVLAAYAAGTDADALDGRAGRALAEARAAGWDRLLREQEAALDAVWERGDVRVEGDDVLQQAVRYALFQVVQASARVEGSGVRAKGLAGTGYHGHTFWDSECFVLPVLDHVLPEAAQAHLRWRHGTLALARERAAELGLPGAAFPWRTISGRECSGYWPAGTAAFHVGADVAFAAARHVATTGDEDFAREVGVDLLVATARLWAGRGHHAADGFHLDGVTGPDEYTAVVDDNAYTNLMARRNLRGAADAAERFPAEAGRLGVTADERAAWRRAADRMVVPYSPTWASPSSTPGSPGTRPGTSAPRRPPGTRWPTTRRSSSSTAARSSSRPTSCSPCTWRARRSTPSRSAGTSPTTSRSPSATRPCPPPRRRWSPRRWGTRTWRTRTPGSARSSTCRTCARRPRGACTSPRSRARGPRWWPGWAGCGTTTARCTSRRGCRGGSRASCSGCSRAAPGPRSTCDPAR</sequence>
<dbReference type="InterPro" id="IPR008928">
    <property type="entry name" value="6-hairpin_glycosidase_sf"/>
</dbReference>
<comment type="caution">
    <text evidence="4">The sequence shown here is derived from an EMBL/GenBank/DDBJ whole genome shotgun (WGS) entry which is preliminary data.</text>
</comment>
<feature type="domain" description="Glycoside hydrolase family 65 N-terminal" evidence="3">
    <location>
        <begin position="14"/>
        <end position="219"/>
    </location>
</feature>
<evidence type="ECO:0000313" key="5">
    <source>
        <dbReference type="EMBL" id="MBB5474876.1"/>
    </source>
</evidence>
<reference evidence="4 6" key="1">
    <citation type="submission" date="2019-07" db="EMBL/GenBank/DDBJ databases">
        <title>Whole genome shotgun sequence of Cellulomonas hominis NBRC 16055.</title>
        <authorList>
            <person name="Hosoyama A."/>
            <person name="Uohara A."/>
            <person name="Ohji S."/>
            <person name="Ichikawa N."/>
        </authorList>
    </citation>
    <scope>NUCLEOTIDE SEQUENCE [LARGE SCALE GENOMIC DNA]</scope>
    <source>
        <strain evidence="4 6">NBRC 16055</strain>
    </source>
</reference>
<accession>A0A511F6I9</accession>
<evidence type="ECO:0000313" key="4">
    <source>
        <dbReference type="EMBL" id="GEL44902.1"/>
    </source>
</evidence>
<dbReference type="PANTHER" id="PTHR11051">
    <property type="entry name" value="GLYCOSYL HYDROLASE-RELATED"/>
    <property type="match status" value="1"/>
</dbReference>
<feature type="compositionally biased region" description="Low complexity" evidence="1">
    <location>
        <begin position="589"/>
        <end position="607"/>
    </location>
</feature>
<dbReference type="Proteomes" id="UP000321723">
    <property type="component" value="Unassembled WGS sequence"/>
</dbReference>
<dbReference type="Pfam" id="PF03632">
    <property type="entry name" value="Glyco_hydro_65m"/>
    <property type="match status" value="1"/>
</dbReference>
<protein>
    <submittedName>
        <fullName evidence="5">Trehalose/maltose hydrolase-like predicted phosphorylase</fullName>
    </submittedName>
</protein>
<feature type="domain" description="Glycoside hydrolase family 65 central catalytic" evidence="2">
    <location>
        <begin position="308"/>
        <end position="526"/>
    </location>
</feature>